<sequence>MFFLLDSVTTMPTIFEDMYNDLFYQLFDYLDAYDIYYSFFGLNKRFNDLAEHKPTLHANITSKKFRDYYQILLPLIHLRLVALKFDELQLFIKIYYSFSKQFSRIRSLTLSNVIVDRLPLLKCILSLTLELKSSSVHSTSYLFQILHSKLPLLKYLVITNNPIVYKIYKPTLYLHQYLETLAIDVGFCSDLFKLFSCLPNIRCLTLNVKSTLISADFQIENPSIIIPTVKILIVNDQPPGLIKVEHIKYVLKYFPDLKAFAFISYSIESINGTKWEQILSTISTLTKFQLQVNVQQLKVEPNIIEIQSKFQTNYWHDKKWTNVKGDWYQQQNCFTLRVY</sequence>
<evidence type="ECO:0000313" key="1">
    <source>
        <dbReference type="EMBL" id="CAF0882408.1"/>
    </source>
</evidence>
<evidence type="ECO:0008006" key="6">
    <source>
        <dbReference type="Google" id="ProtNLM"/>
    </source>
</evidence>
<dbReference type="Proteomes" id="UP000663829">
    <property type="component" value="Unassembled WGS sequence"/>
</dbReference>
<evidence type="ECO:0000313" key="3">
    <source>
        <dbReference type="EMBL" id="CAF3668364.1"/>
    </source>
</evidence>
<evidence type="ECO:0000313" key="4">
    <source>
        <dbReference type="EMBL" id="CAF3825186.1"/>
    </source>
</evidence>
<accession>A0A813YCN9</accession>
<gene>
    <name evidence="1" type="ORF">GPM918_LOCUS7683</name>
    <name evidence="2" type="ORF">OVA965_LOCUS17337</name>
    <name evidence="3" type="ORF">SRO942_LOCUS7683</name>
    <name evidence="4" type="ORF">TMI583_LOCUS17349</name>
</gene>
<evidence type="ECO:0000313" key="2">
    <source>
        <dbReference type="EMBL" id="CAF1059464.1"/>
    </source>
</evidence>
<dbReference type="SUPFAM" id="SSF52047">
    <property type="entry name" value="RNI-like"/>
    <property type="match status" value="1"/>
</dbReference>
<dbReference type="AlphaFoldDB" id="A0A813YCN9"/>
<dbReference type="Proteomes" id="UP000677228">
    <property type="component" value="Unassembled WGS sequence"/>
</dbReference>
<dbReference type="EMBL" id="CAJOBA010008301">
    <property type="protein sequence ID" value="CAF3825186.1"/>
    <property type="molecule type" value="Genomic_DNA"/>
</dbReference>
<keyword evidence="5" id="KW-1185">Reference proteome</keyword>
<dbReference type="EMBL" id="CAJNOQ010001273">
    <property type="protein sequence ID" value="CAF0882408.1"/>
    <property type="molecule type" value="Genomic_DNA"/>
</dbReference>
<dbReference type="OrthoDB" id="9996807at2759"/>
<evidence type="ECO:0000313" key="5">
    <source>
        <dbReference type="Proteomes" id="UP000663829"/>
    </source>
</evidence>
<dbReference type="EMBL" id="CAJNOK010008286">
    <property type="protein sequence ID" value="CAF1059464.1"/>
    <property type="molecule type" value="Genomic_DNA"/>
</dbReference>
<proteinExistence type="predicted"/>
<dbReference type="EMBL" id="CAJOBC010001273">
    <property type="protein sequence ID" value="CAF3668364.1"/>
    <property type="molecule type" value="Genomic_DNA"/>
</dbReference>
<dbReference type="Proteomes" id="UP000682733">
    <property type="component" value="Unassembled WGS sequence"/>
</dbReference>
<comment type="caution">
    <text evidence="1">The sequence shown here is derived from an EMBL/GenBank/DDBJ whole genome shotgun (WGS) entry which is preliminary data.</text>
</comment>
<organism evidence="1 5">
    <name type="scientific">Didymodactylos carnosus</name>
    <dbReference type="NCBI Taxonomy" id="1234261"/>
    <lineage>
        <taxon>Eukaryota</taxon>
        <taxon>Metazoa</taxon>
        <taxon>Spiralia</taxon>
        <taxon>Gnathifera</taxon>
        <taxon>Rotifera</taxon>
        <taxon>Eurotatoria</taxon>
        <taxon>Bdelloidea</taxon>
        <taxon>Philodinida</taxon>
        <taxon>Philodinidae</taxon>
        <taxon>Didymodactylos</taxon>
    </lineage>
</organism>
<reference evidence="1" key="1">
    <citation type="submission" date="2021-02" db="EMBL/GenBank/DDBJ databases">
        <authorList>
            <person name="Nowell W R."/>
        </authorList>
    </citation>
    <scope>NUCLEOTIDE SEQUENCE</scope>
</reference>
<dbReference type="Proteomes" id="UP000681722">
    <property type="component" value="Unassembled WGS sequence"/>
</dbReference>
<name>A0A813YCN9_9BILA</name>
<protein>
    <recommendedName>
        <fullName evidence="6">F-box domain-containing protein</fullName>
    </recommendedName>
</protein>